<name>A0A7J6V478_THATH</name>
<dbReference type="Proteomes" id="UP000554482">
    <property type="component" value="Unassembled WGS sequence"/>
</dbReference>
<dbReference type="EMBL" id="JABWDY010038366">
    <property type="protein sequence ID" value="KAF5179766.1"/>
    <property type="molecule type" value="Genomic_DNA"/>
</dbReference>
<keyword evidence="2" id="KW-1185">Reference proteome</keyword>
<reference evidence="1 2" key="1">
    <citation type="submission" date="2020-06" db="EMBL/GenBank/DDBJ databases">
        <title>Transcriptomic and genomic resources for Thalictrum thalictroides and T. hernandezii: Facilitating candidate gene discovery in an emerging model plant lineage.</title>
        <authorList>
            <person name="Arias T."/>
            <person name="Riano-Pachon D.M."/>
            <person name="Di Stilio V.S."/>
        </authorList>
    </citation>
    <scope>NUCLEOTIDE SEQUENCE [LARGE SCALE GENOMIC DNA]</scope>
    <source>
        <strain evidence="2">cv. WT478/WT964</strain>
        <tissue evidence="1">Leaves</tissue>
    </source>
</reference>
<gene>
    <name evidence="1" type="ORF">FRX31_030648</name>
</gene>
<protein>
    <submittedName>
        <fullName evidence="1">Reverse transcriptase domain protein</fullName>
    </submittedName>
</protein>
<keyword evidence="1" id="KW-0808">Transferase</keyword>
<dbReference type="GO" id="GO:0003964">
    <property type="term" value="F:RNA-directed DNA polymerase activity"/>
    <property type="evidence" value="ECO:0007669"/>
    <property type="project" value="UniProtKB-KW"/>
</dbReference>
<sequence length="262" mass="29555">MKFIANHDWYPSEQSKMLYLVSRLKGKAYSTIAHGINRDGTIKFPTADDILVALEQAFADVDECNAARRQILTIKQGTKETSSHISDWYEVALKTGLSDNALINHLYDSLHPAIVAQIQNRTMLRQQMPTDLSSYLVEVRHIDAVLRSSNPSYTKIKSTPSIFHPLISPINSTNTQTLDDPMDLSAAKTVSSTIWTTKDAAAHRIPRNEAEKAAKRSYCFENNLCSWCYDPGHRARICAEARWNKGKTRSQDNKTIVEEEKA</sequence>
<dbReference type="AlphaFoldDB" id="A0A7J6V478"/>
<keyword evidence="1" id="KW-0548">Nucleotidyltransferase</keyword>
<organism evidence="1 2">
    <name type="scientific">Thalictrum thalictroides</name>
    <name type="common">Rue-anemone</name>
    <name type="synonym">Anemone thalictroides</name>
    <dbReference type="NCBI Taxonomy" id="46969"/>
    <lineage>
        <taxon>Eukaryota</taxon>
        <taxon>Viridiplantae</taxon>
        <taxon>Streptophyta</taxon>
        <taxon>Embryophyta</taxon>
        <taxon>Tracheophyta</taxon>
        <taxon>Spermatophyta</taxon>
        <taxon>Magnoliopsida</taxon>
        <taxon>Ranunculales</taxon>
        <taxon>Ranunculaceae</taxon>
        <taxon>Thalictroideae</taxon>
        <taxon>Thalictrum</taxon>
    </lineage>
</organism>
<comment type="caution">
    <text evidence="1">The sequence shown here is derived from an EMBL/GenBank/DDBJ whole genome shotgun (WGS) entry which is preliminary data.</text>
</comment>
<keyword evidence="1" id="KW-0695">RNA-directed DNA polymerase</keyword>
<accession>A0A7J6V478</accession>
<evidence type="ECO:0000313" key="1">
    <source>
        <dbReference type="EMBL" id="KAF5179766.1"/>
    </source>
</evidence>
<proteinExistence type="predicted"/>
<dbReference type="OrthoDB" id="10259872at2759"/>
<evidence type="ECO:0000313" key="2">
    <source>
        <dbReference type="Proteomes" id="UP000554482"/>
    </source>
</evidence>